<evidence type="ECO:0000313" key="4">
    <source>
        <dbReference type="EMBL" id="QDX94932.1"/>
    </source>
</evidence>
<organism evidence="4 5">
    <name type="scientific">Brevibacillus laterosporus</name>
    <name type="common">Bacillus laterosporus</name>
    <dbReference type="NCBI Taxonomy" id="1465"/>
    <lineage>
        <taxon>Bacteria</taxon>
        <taxon>Bacillati</taxon>
        <taxon>Bacillota</taxon>
        <taxon>Bacilli</taxon>
        <taxon>Bacillales</taxon>
        <taxon>Paenibacillaceae</taxon>
        <taxon>Brevibacillus</taxon>
    </lineage>
</organism>
<keyword evidence="1" id="KW-0677">Repeat</keyword>
<gene>
    <name evidence="4" type="ORF">EEL30_23180</name>
</gene>
<accession>A0A518VD62</accession>
<feature type="repeat" description="ANK" evidence="3">
    <location>
        <begin position="72"/>
        <end position="104"/>
    </location>
</feature>
<dbReference type="Pfam" id="PF12796">
    <property type="entry name" value="Ank_2"/>
    <property type="match status" value="1"/>
</dbReference>
<dbReference type="PROSITE" id="PS50088">
    <property type="entry name" value="ANK_REPEAT"/>
    <property type="match status" value="1"/>
</dbReference>
<protein>
    <submittedName>
        <fullName evidence="4">Ankyrin repeat domain-containing protein</fullName>
    </submittedName>
</protein>
<reference evidence="4 5" key="1">
    <citation type="submission" date="2018-11" db="EMBL/GenBank/DDBJ databases">
        <title>Phylogenetic determinants of toxin gene distribution in genomes of Brevibacillus laterosporus.</title>
        <authorList>
            <person name="Glare T.R."/>
            <person name="Durrant A."/>
            <person name="Berry C."/>
            <person name="Palma L."/>
            <person name="Ormskirk M."/>
            <person name="Cox M.O."/>
        </authorList>
    </citation>
    <scope>NUCLEOTIDE SEQUENCE [LARGE SCALE GENOMIC DNA]</scope>
    <source>
        <strain evidence="4 5">1821L</strain>
    </source>
</reference>
<keyword evidence="5" id="KW-1185">Reference proteome</keyword>
<dbReference type="OrthoDB" id="2476768at2"/>
<dbReference type="PROSITE" id="PS50297">
    <property type="entry name" value="ANK_REP_REGION"/>
    <property type="match status" value="1"/>
</dbReference>
<dbReference type="EMBL" id="CP033464">
    <property type="protein sequence ID" value="QDX94932.1"/>
    <property type="molecule type" value="Genomic_DNA"/>
</dbReference>
<evidence type="ECO:0000313" key="5">
    <source>
        <dbReference type="Proteomes" id="UP000319432"/>
    </source>
</evidence>
<dbReference type="InterPro" id="IPR002110">
    <property type="entry name" value="Ankyrin_rpt"/>
</dbReference>
<keyword evidence="2 3" id="KW-0040">ANK repeat</keyword>
<evidence type="ECO:0000256" key="1">
    <source>
        <dbReference type="ARBA" id="ARBA00022737"/>
    </source>
</evidence>
<dbReference type="SUPFAM" id="SSF48403">
    <property type="entry name" value="Ankyrin repeat"/>
    <property type="match status" value="1"/>
</dbReference>
<proteinExistence type="predicted"/>
<dbReference type="PANTHER" id="PTHR24171:SF9">
    <property type="entry name" value="ANKYRIN REPEAT DOMAIN-CONTAINING PROTEIN 39"/>
    <property type="match status" value="1"/>
</dbReference>
<evidence type="ECO:0000256" key="3">
    <source>
        <dbReference type="PROSITE-ProRule" id="PRU00023"/>
    </source>
</evidence>
<dbReference type="InterPro" id="IPR036770">
    <property type="entry name" value="Ankyrin_rpt-contain_sf"/>
</dbReference>
<sequence>MKRIVWLILFLIVIAGSALIIDNSPKEHITYNDQYDDVFNPKEFLKAARDGDLIKVEFFIVHNINPNVTNTDGRTALYYAALEKNYEIGNLLLDNNADPNIKDYYEGSPLTIAKGYNDQKLIEILVNKGAID</sequence>
<dbReference type="Proteomes" id="UP000319432">
    <property type="component" value="Chromosome"/>
</dbReference>
<evidence type="ECO:0000256" key="2">
    <source>
        <dbReference type="ARBA" id="ARBA00023043"/>
    </source>
</evidence>
<name>A0A518VD62_BRELA</name>
<dbReference type="PANTHER" id="PTHR24171">
    <property type="entry name" value="ANKYRIN REPEAT DOMAIN-CONTAINING PROTEIN 39-RELATED"/>
    <property type="match status" value="1"/>
</dbReference>
<dbReference type="SMART" id="SM00248">
    <property type="entry name" value="ANK"/>
    <property type="match status" value="1"/>
</dbReference>
<dbReference type="Gene3D" id="1.25.40.20">
    <property type="entry name" value="Ankyrin repeat-containing domain"/>
    <property type="match status" value="1"/>
</dbReference>
<dbReference type="AlphaFoldDB" id="A0A518VD62"/>